<protein>
    <recommendedName>
        <fullName evidence="3">Thyrotropin-releasing hormone receptor</fullName>
    </recommendedName>
    <alternativeName>
        <fullName evidence="8">Thyroliberin receptor</fullName>
    </alternativeName>
</protein>
<keyword evidence="5 10" id="KW-1133">Transmembrane helix</keyword>
<keyword evidence="13" id="KW-1185">Reference proteome</keyword>
<evidence type="ECO:0000313" key="12">
    <source>
        <dbReference type="Ensembl" id="ENSNGAP00000023009.1"/>
    </source>
</evidence>
<proteinExistence type="predicted"/>
<keyword evidence="4 10" id="KW-0812">Transmembrane</keyword>
<feature type="compositionally biased region" description="Polar residues" evidence="9">
    <location>
        <begin position="182"/>
        <end position="192"/>
    </location>
</feature>
<gene>
    <name evidence="12" type="primary">LOC103740032</name>
</gene>
<evidence type="ECO:0000256" key="3">
    <source>
        <dbReference type="ARBA" id="ARBA00018873"/>
    </source>
</evidence>
<comment type="function">
    <text evidence="1">Receptor for thyrotropin-releasing hormone (TRH). Upon ligand binding, this G-protein-coupled receptor triggers activation of the phosphatidylinositol (IP3)-calcium-protein kinase C (PKC) pathway.</text>
</comment>
<evidence type="ECO:0000256" key="10">
    <source>
        <dbReference type="SAM" id="Phobius"/>
    </source>
</evidence>
<dbReference type="PANTHER" id="PTHR46061">
    <property type="entry name" value="THYROTROPIN-RELEASING HORMONE RECEPTOR"/>
    <property type="match status" value="1"/>
</dbReference>
<dbReference type="PRINTS" id="PR01654">
    <property type="entry name" value="TRHRECEPTOR2"/>
</dbReference>
<evidence type="ECO:0000256" key="6">
    <source>
        <dbReference type="ARBA" id="ARBA00023136"/>
    </source>
</evidence>
<dbReference type="AlphaFoldDB" id="A0A8C6WC00"/>
<feature type="transmembrane region" description="Helical" evidence="10">
    <location>
        <begin position="197"/>
        <end position="215"/>
    </location>
</feature>
<accession>A0A8C6WC00</accession>
<organism evidence="12 13">
    <name type="scientific">Nannospalax galili</name>
    <name type="common">Northern Israeli blind subterranean mole rat</name>
    <name type="synonym">Spalax galili</name>
    <dbReference type="NCBI Taxonomy" id="1026970"/>
    <lineage>
        <taxon>Eukaryota</taxon>
        <taxon>Metazoa</taxon>
        <taxon>Chordata</taxon>
        <taxon>Craniata</taxon>
        <taxon>Vertebrata</taxon>
        <taxon>Euteleostomi</taxon>
        <taxon>Mammalia</taxon>
        <taxon>Eutheria</taxon>
        <taxon>Euarchontoglires</taxon>
        <taxon>Glires</taxon>
        <taxon>Rodentia</taxon>
        <taxon>Myomorpha</taxon>
        <taxon>Muroidea</taxon>
        <taxon>Spalacidae</taxon>
        <taxon>Spalacinae</taxon>
        <taxon>Nannospalax</taxon>
    </lineage>
</organism>
<feature type="region of interest" description="Disordered" evidence="9">
    <location>
        <begin position="236"/>
        <end position="262"/>
    </location>
</feature>
<dbReference type="InterPro" id="IPR002120">
    <property type="entry name" value="TRH_rcpt_1"/>
</dbReference>
<dbReference type="Gene3D" id="1.20.1070.10">
    <property type="entry name" value="Rhodopsin 7-helix transmembrane proteins"/>
    <property type="match status" value="2"/>
</dbReference>
<sequence length="262" mass="28663">MDGPSNVSLAHGDTMPGLPEYKAVSVFLVLLVYMHTPTNCYLVSLALADLIVLVAAGLSNVSDSLVGHWVYGHADCLGINVSSSSILAFTVERAQTVCTVAWAKWINMGIWGNQRLECGYKVSHDLYLPVYLLDFTVFFVAPLLVTMALYGLIERILFWSPLSHQAWQKARQPRGQDEGVSGSCSRPKGSQSSRKQATRLLAVVVLLFAMLWTPYRTLVLLDSFLARPLLDHSPMQLGSHEASGPGATGSLPHQQEPHFGVL</sequence>
<feature type="transmembrane region" description="Helical" evidence="10">
    <location>
        <begin position="18"/>
        <end position="34"/>
    </location>
</feature>
<dbReference type="Pfam" id="PF00001">
    <property type="entry name" value="7tm_1"/>
    <property type="match status" value="2"/>
</dbReference>
<evidence type="ECO:0000256" key="8">
    <source>
        <dbReference type="ARBA" id="ARBA00032251"/>
    </source>
</evidence>
<dbReference type="PRINTS" id="PR00237">
    <property type="entry name" value="GPCRRHODOPSN"/>
</dbReference>
<feature type="transmembrane region" description="Helical" evidence="10">
    <location>
        <begin position="130"/>
        <end position="153"/>
    </location>
</feature>
<dbReference type="PROSITE" id="PS50262">
    <property type="entry name" value="G_PROTEIN_RECEP_F1_2"/>
    <property type="match status" value="1"/>
</dbReference>
<feature type="domain" description="G-protein coupled receptors family 1 profile" evidence="11">
    <location>
        <begin position="118"/>
        <end position="224"/>
    </location>
</feature>
<dbReference type="GO" id="GO:0007200">
    <property type="term" value="P:phospholipase C-activating G protein-coupled receptor signaling pathway"/>
    <property type="evidence" value="ECO:0007669"/>
    <property type="project" value="Ensembl"/>
</dbReference>
<dbReference type="PANTHER" id="PTHR46061:SF5">
    <property type="entry name" value="THYROTROPIN-RELEASING HORMONE RECEPTOR"/>
    <property type="match status" value="1"/>
</dbReference>
<evidence type="ECO:0000256" key="7">
    <source>
        <dbReference type="ARBA" id="ARBA00023170"/>
    </source>
</evidence>
<keyword evidence="7" id="KW-0675">Receptor</keyword>
<comment type="subcellular location">
    <subcellularLocation>
        <location evidence="2">Membrane</location>
        <topology evidence="2">Multi-pass membrane protein</topology>
    </subcellularLocation>
</comment>
<dbReference type="InterPro" id="IPR017452">
    <property type="entry name" value="GPCR_Rhodpsn_7TM"/>
</dbReference>
<evidence type="ECO:0000313" key="13">
    <source>
        <dbReference type="Proteomes" id="UP000694381"/>
    </source>
</evidence>
<name>A0A8C6WC00_NANGA</name>
<dbReference type="Proteomes" id="UP000694381">
    <property type="component" value="Unassembled WGS sequence"/>
</dbReference>
<evidence type="ECO:0000256" key="9">
    <source>
        <dbReference type="SAM" id="MobiDB-lite"/>
    </source>
</evidence>
<keyword evidence="6 10" id="KW-0472">Membrane</keyword>
<reference evidence="12" key="1">
    <citation type="submission" date="2025-08" db="UniProtKB">
        <authorList>
            <consortium name="Ensembl"/>
        </authorList>
    </citation>
    <scope>IDENTIFICATION</scope>
</reference>
<dbReference type="GeneTree" id="ENSGT01150000286932"/>
<dbReference type="SUPFAM" id="SSF81321">
    <property type="entry name" value="Family A G protein-coupled receptor-like"/>
    <property type="match status" value="1"/>
</dbReference>
<dbReference type="InterPro" id="IPR000276">
    <property type="entry name" value="GPCR_Rhodpsn"/>
</dbReference>
<evidence type="ECO:0000259" key="11">
    <source>
        <dbReference type="PROSITE" id="PS50262"/>
    </source>
</evidence>
<evidence type="ECO:0000256" key="1">
    <source>
        <dbReference type="ARBA" id="ARBA00004100"/>
    </source>
</evidence>
<dbReference type="GO" id="GO:0004997">
    <property type="term" value="F:thyrotropin-releasing hormone receptor activity"/>
    <property type="evidence" value="ECO:0007669"/>
    <property type="project" value="InterPro"/>
</dbReference>
<evidence type="ECO:0000256" key="2">
    <source>
        <dbReference type="ARBA" id="ARBA00004141"/>
    </source>
</evidence>
<evidence type="ECO:0000256" key="4">
    <source>
        <dbReference type="ARBA" id="ARBA00022692"/>
    </source>
</evidence>
<dbReference type="Ensembl" id="ENSNGAT00000028698.1">
    <property type="protein sequence ID" value="ENSNGAP00000023009.1"/>
    <property type="gene ID" value="ENSNGAG00000021694.1"/>
</dbReference>
<dbReference type="GO" id="GO:0016020">
    <property type="term" value="C:membrane"/>
    <property type="evidence" value="ECO:0007669"/>
    <property type="project" value="UniProtKB-SubCell"/>
</dbReference>
<feature type="region of interest" description="Disordered" evidence="9">
    <location>
        <begin position="170"/>
        <end position="192"/>
    </location>
</feature>
<evidence type="ECO:0000256" key="5">
    <source>
        <dbReference type="ARBA" id="ARBA00022989"/>
    </source>
</evidence>
<feature type="transmembrane region" description="Helical" evidence="10">
    <location>
        <begin position="41"/>
        <end position="61"/>
    </location>
</feature>
<reference evidence="12" key="2">
    <citation type="submission" date="2025-09" db="UniProtKB">
        <authorList>
            <consortium name="Ensembl"/>
        </authorList>
    </citation>
    <scope>IDENTIFICATION</scope>
</reference>